<dbReference type="STRING" id="1184251.TCELL_1169"/>
<feature type="domain" description="ABC transporter" evidence="10">
    <location>
        <begin position="6"/>
        <end position="246"/>
    </location>
</feature>
<evidence type="ECO:0000256" key="7">
    <source>
        <dbReference type="ARBA" id="ARBA00022967"/>
    </source>
</evidence>
<dbReference type="PROSITE" id="PS50893">
    <property type="entry name" value="ABC_TRANSPORTER_2"/>
    <property type="match status" value="1"/>
</dbReference>
<dbReference type="InterPro" id="IPR050095">
    <property type="entry name" value="ECF_ABC_transporter_ATP-bd"/>
</dbReference>
<reference evidence="11 12" key="1">
    <citation type="journal article" date="2012" name="J. Bacteriol.">
        <title>Complete genome sequence of the hyperthermophilic cellulolytic Crenarchaeon 'Thermogladius cellulolyticus' 1633.</title>
        <authorList>
            <person name="Mardanov A.V."/>
            <person name="Kochetkova T.V."/>
            <person name="Beletsky A.V."/>
            <person name="Bonch-Osmolovskaya E.A."/>
            <person name="Ravin N.V."/>
            <person name="Skryabin K.G."/>
        </authorList>
    </citation>
    <scope>NUCLEOTIDE SEQUENCE [LARGE SCALE GENOMIC DNA]</scope>
    <source>
        <strain evidence="12">DSM 22663 / VKM B-2946 / 1633</strain>
    </source>
</reference>
<dbReference type="PANTHER" id="PTHR43553">
    <property type="entry name" value="HEAVY METAL TRANSPORTER"/>
    <property type="match status" value="1"/>
</dbReference>
<dbReference type="InterPro" id="IPR027417">
    <property type="entry name" value="P-loop_NTPase"/>
</dbReference>
<dbReference type="InParanoid" id="I3TFQ4"/>
<keyword evidence="5" id="KW-0547">Nucleotide-binding</keyword>
<evidence type="ECO:0000313" key="12">
    <source>
        <dbReference type="Proteomes" id="UP000005270"/>
    </source>
</evidence>
<evidence type="ECO:0000256" key="9">
    <source>
        <dbReference type="ARBA" id="ARBA00025157"/>
    </source>
</evidence>
<evidence type="ECO:0000256" key="8">
    <source>
        <dbReference type="ARBA" id="ARBA00023136"/>
    </source>
</evidence>
<dbReference type="AlphaFoldDB" id="I3TFQ4"/>
<dbReference type="GO" id="GO:0016887">
    <property type="term" value="F:ATP hydrolysis activity"/>
    <property type="evidence" value="ECO:0007669"/>
    <property type="project" value="InterPro"/>
</dbReference>
<protein>
    <submittedName>
        <fullName evidence="11">ABC transporter related protein</fullName>
    </submittedName>
</protein>
<keyword evidence="12" id="KW-1185">Reference proteome</keyword>
<keyword evidence="7" id="KW-1278">Translocase</keyword>
<evidence type="ECO:0000256" key="6">
    <source>
        <dbReference type="ARBA" id="ARBA00022840"/>
    </source>
</evidence>
<evidence type="ECO:0000313" key="11">
    <source>
        <dbReference type="EMBL" id="AFK51592.1"/>
    </source>
</evidence>
<organism evidence="11 12">
    <name type="scientific">Thermogladius calderae (strain DSM 22663 / VKM B-2946 / 1633)</name>
    <dbReference type="NCBI Taxonomy" id="1184251"/>
    <lineage>
        <taxon>Archaea</taxon>
        <taxon>Thermoproteota</taxon>
        <taxon>Thermoprotei</taxon>
        <taxon>Desulfurococcales</taxon>
        <taxon>Desulfurococcaceae</taxon>
        <taxon>Thermogladius</taxon>
    </lineage>
</organism>
<dbReference type="GO" id="GO:0042626">
    <property type="term" value="F:ATPase-coupled transmembrane transporter activity"/>
    <property type="evidence" value="ECO:0007669"/>
    <property type="project" value="TreeGrafter"/>
</dbReference>
<proteinExistence type="inferred from homology"/>
<comment type="subcellular location">
    <subcellularLocation>
        <location evidence="1">Cell membrane</location>
    </subcellularLocation>
</comment>
<dbReference type="SUPFAM" id="SSF52540">
    <property type="entry name" value="P-loop containing nucleoside triphosphate hydrolases"/>
    <property type="match status" value="1"/>
</dbReference>
<dbReference type="HOGENOM" id="CLU_000604_1_22_2"/>
<evidence type="ECO:0000256" key="3">
    <source>
        <dbReference type="ARBA" id="ARBA00022448"/>
    </source>
</evidence>
<dbReference type="OrthoDB" id="87732at2157"/>
<dbReference type="KEGG" id="thg:TCELL_1169"/>
<accession>I3TFQ4</accession>
<keyword evidence="8" id="KW-0472">Membrane</keyword>
<gene>
    <name evidence="11" type="ordered locus">TCELL_1169</name>
</gene>
<dbReference type="GO" id="GO:0005524">
    <property type="term" value="F:ATP binding"/>
    <property type="evidence" value="ECO:0007669"/>
    <property type="project" value="UniProtKB-KW"/>
</dbReference>
<dbReference type="GeneID" id="13013488"/>
<dbReference type="InterPro" id="IPR003439">
    <property type="entry name" value="ABC_transporter-like_ATP-bd"/>
</dbReference>
<dbReference type="InterPro" id="IPR003593">
    <property type="entry name" value="AAA+_ATPase"/>
</dbReference>
<keyword evidence="4" id="KW-1003">Cell membrane</keyword>
<dbReference type="eggNOG" id="arCOG00202">
    <property type="taxonomic scope" value="Archaea"/>
</dbReference>
<dbReference type="Pfam" id="PF00005">
    <property type="entry name" value="ABC_tran"/>
    <property type="match status" value="1"/>
</dbReference>
<evidence type="ECO:0000259" key="10">
    <source>
        <dbReference type="PROSITE" id="PS50893"/>
    </source>
</evidence>
<comment type="similarity">
    <text evidence="2">Belongs to the ABC transporter superfamily.</text>
</comment>
<name>I3TFQ4_THEC1</name>
<keyword evidence="6" id="KW-0067">ATP-binding</keyword>
<dbReference type="SMART" id="SM00382">
    <property type="entry name" value="AAA"/>
    <property type="match status" value="1"/>
</dbReference>
<dbReference type="GO" id="GO:0043190">
    <property type="term" value="C:ATP-binding cassette (ABC) transporter complex"/>
    <property type="evidence" value="ECO:0007669"/>
    <property type="project" value="TreeGrafter"/>
</dbReference>
<dbReference type="RefSeq" id="WP_014737842.1">
    <property type="nucleotide sequence ID" value="NC_017954.1"/>
</dbReference>
<evidence type="ECO:0000256" key="1">
    <source>
        <dbReference type="ARBA" id="ARBA00004236"/>
    </source>
</evidence>
<evidence type="ECO:0000256" key="2">
    <source>
        <dbReference type="ARBA" id="ARBA00005417"/>
    </source>
</evidence>
<evidence type="ECO:0000256" key="5">
    <source>
        <dbReference type="ARBA" id="ARBA00022741"/>
    </source>
</evidence>
<keyword evidence="3" id="KW-0813">Transport</keyword>
<evidence type="ECO:0000256" key="4">
    <source>
        <dbReference type="ARBA" id="ARBA00022475"/>
    </source>
</evidence>
<dbReference type="InterPro" id="IPR015856">
    <property type="entry name" value="ABC_transpr_CbiO/EcfA_su"/>
</dbReference>
<dbReference type="CDD" id="cd03225">
    <property type="entry name" value="ABC_cobalt_CbiO_domain1"/>
    <property type="match status" value="1"/>
</dbReference>
<dbReference type="FunFam" id="3.40.50.300:FF:000224">
    <property type="entry name" value="Energy-coupling factor transporter ATP-binding protein EcfA"/>
    <property type="match status" value="1"/>
</dbReference>
<comment type="function">
    <text evidence="9">Probably part of an ABC transporter complex. Responsible for energy coupling to the transport system.</text>
</comment>
<sequence>MSAPAVEIRDLWFKYLMAEDWTLKNLNLTVERGEFVVLMGPSGCGKSTLMYILTGIIPNMVKGTIKGTVRILGRDILKLQPQEIVRDVGFVFQNPDSQIIMPSVLEEVIFGLENLGLPPDEIRERAEEIIKYVGLWEKKDLSPWSLSAGERQILAIASVLALRPKVMILDEPTSMLDHRGTRRVLDLLDRLKRDYQMTIIVVEHRIEWASKIADKIVIMDKGEFVAVGKPSEVFSNYELIMRVGVRPPMISEVFYKLMDKGVRVDRIPVTAREAVELIKGRLSGGR</sequence>
<dbReference type="Gene3D" id="3.40.50.300">
    <property type="entry name" value="P-loop containing nucleotide triphosphate hydrolases"/>
    <property type="match status" value="1"/>
</dbReference>
<dbReference type="Proteomes" id="UP000005270">
    <property type="component" value="Chromosome"/>
</dbReference>
<dbReference type="EMBL" id="CP003531">
    <property type="protein sequence ID" value="AFK51592.1"/>
    <property type="molecule type" value="Genomic_DNA"/>
</dbReference>